<name>A0AC61MRF1_9FIRM</name>
<dbReference type="EC" id="1.1.1.100" evidence="1"/>
<keyword evidence="2" id="KW-1185">Reference proteome</keyword>
<accession>A0AC61MRF1</accession>
<keyword evidence="1" id="KW-0560">Oxidoreductase</keyword>
<dbReference type="EMBL" id="CP066744">
    <property type="protein sequence ID" value="QQK08142.1"/>
    <property type="molecule type" value="Genomic_DNA"/>
</dbReference>
<organism evidence="1 2">
    <name type="scientific">Miniphocaeibacter halophilus</name>
    <dbReference type="NCBI Taxonomy" id="2931922"/>
    <lineage>
        <taxon>Bacteria</taxon>
        <taxon>Bacillati</taxon>
        <taxon>Bacillota</taxon>
        <taxon>Tissierellia</taxon>
        <taxon>Tissierellales</taxon>
        <taxon>Peptoniphilaceae</taxon>
        <taxon>Miniphocaeibacter</taxon>
    </lineage>
</organism>
<protein>
    <submittedName>
        <fullName evidence="1">3-oxoacyl-[acyl-carrier-protein] reductase</fullName>
        <ecNumber evidence="1">1.1.1.100</ecNumber>
    </submittedName>
</protein>
<sequence>MCNKKVALVTGAGRGIGRTIAIELSKEGYNIALNFRSNEEEANLVKEECEKNGAEVLLVKADVSIFEECEKIFKDIKEKFKRLDLLVNNAGITKDNLIIRMTPKDFNDVLEANLNSTFYCMKLASRIMMKQRYGKIISISSIVGLHGNAGQVNYSASKAGILGMTKSLAKELASRNVTVNAIAPGFIETSMTEKLPEDIINSMLENIPLAKLGRPKDIADTVVFLASDKANYITGQTISVDGGMSI</sequence>
<evidence type="ECO:0000313" key="1">
    <source>
        <dbReference type="EMBL" id="QQK08142.1"/>
    </source>
</evidence>
<reference evidence="1 2" key="1">
    <citation type="journal article" date="2022" name="Int. J. Syst. Evol. Microbiol.">
        <title>Miniphocaeibacter halophilus sp. nov., an ammonium-tolerant acetate-producing bacterium isolated from a biogas system.</title>
        <authorList>
            <person name="Schnurer A."/>
            <person name="Singh A."/>
            <person name="Bi S."/>
            <person name="Qiao W."/>
            <person name="Westerholm M."/>
        </authorList>
    </citation>
    <scope>NUCLEOTIDE SEQUENCE [LARGE SCALE GENOMIC DNA]</scope>
    <source>
        <strain evidence="1 2">AMB_01</strain>
    </source>
</reference>
<gene>
    <name evidence="1" type="primary">fabG</name>
    <name evidence="1" type="ORF">JFY71_01000</name>
</gene>
<evidence type="ECO:0000313" key="2">
    <source>
        <dbReference type="Proteomes" id="UP000595814"/>
    </source>
</evidence>
<proteinExistence type="predicted"/>
<dbReference type="Proteomes" id="UP000595814">
    <property type="component" value="Chromosome"/>
</dbReference>